<evidence type="ECO:0000313" key="1">
    <source>
        <dbReference type="EMBL" id="KAJ1893418.1"/>
    </source>
</evidence>
<dbReference type="Proteomes" id="UP001150581">
    <property type="component" value="Unassembled WGS sequence"/>
</dbReference>
<name>A0ACC1IDL4_9FUNG</name>
<proteinExistence type="predicted"/>
<gene>
    <name evidence="1" type="primary">SEY1_1</name>
    <name evidence="1" type="ORF">LPJ66_005774</name>
</gene>
<evidence type="ECO:0000313" key="2">
    <source>
        <dbReference type="Proteomes" id="UP001150581"/>
    </source>
</evidence>
<organism evidence="1 2">
    <name type="scientific">Kickxella alabastrina</name>
    <dbReference type="NCBI Taxonomy" id="61397"/>
    <lineage>
        <taxon>Eukaryota</taxon>
        <taxon>Fungi</taxon>
        <taxon>Fungi incertae sedis</taxon>
        <taxon>Zoopagomycota</taxon>
        <taxon>Kickxellomycotina</taxon>
        <taxon>Kickxellomycetes</taxon>
        <taxon>Kickxellales</taxon>
        <taxon>Kickxellaceae</taxon>
        <taxon>Kickxella</taxon>
    </lineage>
</organism>
<reference evidence="1" key="1">
    <citation type="submission" date="2022-07" db="EMBL/GenBank/DDBJ databases">
        <title>Phylogenomic reconstructions and comparative analyses of Kickxellomycotina fungi.</title>
        <authorList>
            <person name="Reynolds N.K."/>
            <person name="Stajich J.E."/>
            <person name="Barry K."/>
            <person name="Grigoriev I.V."/>
            <person name="Crous P."/>
            <person name="Smith M.E."/>
        </authorList>
    </citation>
    <scope>NUCLEOTIDE SEQUENCE</scope>
    <source>
        <strain evidence="1">Benny 63K</strain>
    </source>
</reference>
<dbReference type="EMBL" id="JANBPG010000838">
    <property type="protein sequence ID" value="KAJ1893418.1"/>
    <property type="molecule type" value="Genomic_DNA"/>
</dbReference>
<protein>
    <submittedName>
        <fullName evidence="1">Dynamin-like GTPase that mediates homotypic ER fusion</fullName>
    </submittedName>
</protein>
<sequence>MSTRGSYGQQVPDLTRRSNGSQGIVPSRQSATNLVRERHEFTRLQLIDDEQNFSEELPNYMQNKWGLEDSGFNYDVVAVFGSQSTGKSTLLNRLFGTRFDVMNEGQRQQTTRGIWADRGTDSMPVLILDVEGTDGRERGENQDFERKSALFSLAISEVLIVNMWETMVGLYNGANMGLLKTVMEVNLQLFGGNRNSKTLLYFVIRDHVSSTPLSSLADTLSIDLQRIWDGLSRPDGLANAQLSDYFDVRFTSLSHKTLQPENFERQALDLRRQFTDKKSDDYVFQPAYKRRVPADGFPRYAQAVWEKVVSNKDLDLPTQQELLAQYRCDEIAATAIGPFREAVESLRPRVQRGQIVDELGDVSRKARTQAIGAFDEQAARYHSEVYQKKRAAFVQTLDSELHAMFLNQVKNALTLAAETFSSQGFRALEEGADEGRGFNETVGAVRVHMEEQFIATVRALAVPGVSWSFESEIEQLEAQLEAIMEKLRKAEMERVLERLRRDARDAVAESVAEHLGNPDDGMWAGVMAGFDAACVQADSQLINRMDAAGVEPQARSALVRKLHQLLWDDAADVLREEVADQMVLLKLRTALEDRFRYDAAGLPRVWRPTDDIDAQFATARSAAQALLPKFSKVDISGSIKLRRPADFFPAGYDFARTLVLISPARAREVGKRFGREADALYLEAKRAMVTTQNQVPMWVIALLVMLGWNEAMTVLFNPIYLILVCLIGGAAFVVHNLGMWGPLLRTVNGLAGMANDHVHHLLVEAVNRTEPGRPGAKASTVGSGSDNRLARKSSSVRISEDIELEPLGEGNMASSSAGLTDTDNSSRYVSRSNSGFISS</sequence>
<keyword evidence="2" id="KW-1185">Reference proteome</keyword>
<comment type="caution">
    <text evidence="1">The sequence shown here is derived from an EMBL/GenBank/DDBJ whole genome shotgun (WGS) entry which is preliminary data.</text>
</comment>
<accession>A0ACC1IDL4</accession>